<evidence type="ECO:0000313" key="1">
    <source>
        <dbReference type="EMBL" id="MCF5056051.1"/>
    </source>
</evidence>
<gene>
    <name evidence="1" type="ORF">GIW75_03545</name>
</gene>
<keyword evidence="2" id="KW-1185">Reference proteome</keyword>
<proteinExistence type="predicted"/>
<name>A0AAW5A5U4_9PSED</name>
<dbReference type="Pfam" id="PF10765">
    <property type="entry name" value="Phage_P22_NinX"/>
    <property type="match status" value="1"/>
</dbReference>
<dbReference type="AlphaFoldDB" id="A0AAW5A5U4"/>
<dbReference type="InterPro" id="IPR019701">
    <property type="entry name" value="Phage_P22_NinX"/>
</dbReference>
<dbReference type="Proteomes" id="UP000814172">
    <property type="component" value="Unassembled WGS sequence"/>
</dbReference>
<reference evidence="1 2" key="1">
    <citation type="submission" date="2019-11" db="EMBL/GenBank/DDBJ databases">
        <title>Epiphytic Pseudomonas syringae from cherry orchards.</title>
        <authorList>
            <person name="Hulin M.T."/>
        </authorList>
    </citation>
    <scope>NUCLEOTIDE SEQUENCE [LARGE SCALE GENOMIC DNA]</scope>
    <source>
        <strain evidence="1 2">PA-6-9F</strain>
    </source>
</reference>
<dbReference type="RefSeq" id="WP_236299048.1">
    <property type="nucleotide sequence ID" value="NZ_WKEB01000021.1"/>
</dbReference>
<accession>A0AAW5A5U4</accession>
<sequence>MSDMIEVKTADLTGPALDWVVAKVEGVAVVTDPNSPNSRQMVEDAEAINGWYCFSPSTDWSQAGPLIEKNKIGFGPVRDWWVAHPNRHNEPTDWLRAEAPLVAICRAIVADKLGEVVSIPAELAELIP</sequence>
<dbReference type="EMBL" id="WKEW01000006">
    <property type="protein sequence ID" value="MCF5056051.1"/>
    <property type="molecule type" value="Genomic_DNA"/>
</dbReference>
<organism evidence="1 2">
    <name type="scientific">Pseudomonas proteolytica</name>
    <dbReference type="NCBI Taxonomy" id="219574"/>
    <lineage>
        <taxon>Bacteria</taxon>
        <taxon>Pseudomonadati</taxon>
        <taxon>Pseudomonadota</taxon>
        <taxon>Gammaproteobacteria</taxon>
        <taxon>Pseudomonadales</taxon>
        <taxon>Pseudomonadaceae</taxon>
        <taxon>Pseudomonas</taxon>
    </lineage>
</organism>
<evidence type="ECO:0000313" key="2">
    <source>
        <dbReference type="Proteomes" id="UP000814172"/>
    </source>
</evidence>
<protein>
    <submittedName>
        <fullName evidence="1">DUF2591 domain-containing protein</fullName>
    </submittedName>
</protein>
<comment type="caution">
    <text evidence="1">The sequence shown here is derived from an EMBL/GenBank/DDBJ whole genome shotgun (WGS) entry which is preliminary data.</text>
</comment>